<reference evidence="2 3" key="2">
    <citation type="journal article" date="2019" name="G3 (Bethesda)">
        <title>Hybrid Assembly of the Genome of the Entomopathogenic Nematode Steinernema carpocapsae Identifies the X-Chromosome.</title>
        <authorList>
            <person name="Serra L."/>
            <person name="Macchietto M."/>
            <person name="Macias-Munoz A."/>
            <person name="McGill C.J."/>
            <person name="Rodriguez I.M."/>
            <person name="Rodriguez B."/>
            <person name="Murad R."/>
            <person name="Mortazavi A."/>
        </authorList>
    </citation>
    <scope>NUCLEOTIDE SEQUENCE [LARGE SCALE GENOMIC DNA]</scope>
    <source>
        <strain evidence="2 3">ALL</strain>
    </source>
</reference>
<evidence type="ECO:0000313" key="3">
    <source>
        <dbReference type="Proteomes" id="UP000298663"/>
    </source>
</evidence>
<evidence type="ECO:0000256" key="1">
    <source>
        <dbReference type="SAM" id="Phobius"/>
    </source>
</evidence>
<feature type="transmembrane region" description="Helical" evidence="1">
    <location>
        <begin position="12"/>
        <end position="34"/>
    </location>
</feature>
<keyword evidence="3" id="KW-1185">Reference proteome</keyword>
<keyword evidence="1" id="KW-0812">Transmembrane</keyword>
<dbReference type="EMBL" id="AZBU02000008">
    <property type="protein sequence ID" value="TKR66959.1"/>
    <property type="molecule type" value="Genomic_DNA"/>
</dbReference>
<organism evidence="2 3">
    <name type="scientific">Steinernema carpocapsae</name>
    <name type="common">Entomopathogenic nematode</name>
    <dbReference type="NCBI Taxonomy" id="34508"/>
    <lineage>
        <taxon>Eukaryota</taxon>
        <taxon>Metazoa</taxon>
        <taxon>Ecdysozoa</taxon>
        <taxon>Nematoda</taxon>
        <taxon>Chromadorea</taxon>
        <taxon>Rhabditida</taxon>
        <taxon>Tylenchina</taxon>
        <taxon>Panagrolaimomorpha</taxon>
        <taxon>Strongyloidoidea</taxon>
        <taxon>Steinernematidae</taxon>
        <taxon>Steinernema</taxon>
    </lineage>
</organism>
<sequence length="69" mass="7781">MTQFVVEVIIYLFFIVVLIILSTVVYSLAACIIARRSVLFRNESGEEFHEETDSEAMSIAKSDPKYSGC</sequence>
<dbReference type="AlphaFoldDB" id="A0A4U5MCV7"/>
<name>A0A4U5MCV7_STECR</name>
<keyword evidence="1" id="KW-0472">Membrane</keyword>
<dbReference type="Proteomes" id="UP000298663">
    <property type="component" value="Unassembled WGS sequence"/>
</dbReference>
<comment type="caution">
    <text evidence="2">The sequence shown here is derived from an EMBL/GenBank/DDBJ whole genome shotgun (WGS) entry which is preliminary data.</text>
</comment>
<accession>A0A4U5MCV7</accession>
<proteinExistence type="predicted"/>
<protein>
    <submittedName>
        <fullName evidence="2">Uncharacterized protein</fullName>
    </submittedName>
</protein>
<reference evidence="2 3" key="1">
    <citation type="journal article" date="2015" name="Genome Biol.">
        <title>Comparative genomics of Steinernema reveals deeply conserved gene regulatory networks.</title>
        <authorList>
            <person name="Dillman A.R."/>
            <person name="Macchietto M."/>
            <person name="Porter C.F."/>
            <person name="Rogers A."/>
            <person name="Williams B."/>
            <person name="Antoshechkin I."/>
            <person name="Lee M.M."/>
            <person name="Goodwin Z."/>
            <person name="Lu X."/>
            <person name="Lewis E.E."/>
            <person name="Goodrich-Blair H."/>
            <person name="Stock S.P."/>
            <person name="Adams B.J."/>
            <person name="Sternberg P.W."/>
            <person name="Mortazavi A."/>
        </authorList>
    </citation>
    <scope>NUCLEOTIDE SEQUENCE [LARGE SCALE GENOMIC DNA]</scope>
    <source>
        <strain evidence="2 3">ALL</strain>
    </source>
</reference>
<gene>
    <name evidence="2" type="ORF">L596_023179</name>
</gene>
<keyword evidence="1" id="KW-1133">Transmembrane helix</keyword>
<evidence type="ECO:0000313" key="2">
    <source>
        <dbReference type="EMBL" id="TKR66959.1"/>
    </source>
</evidence>